<dbReference type="AlphaFoldDB" id="A0A250VM60"/>
<organism evidence="2 3">
    <name type="scientific">Streptomyces olivochromogenes</name>
    <dbReference type="NCBI Taxonomy" id="1963"/>
    <lineage>
        <taxon>Bacteria</taxon>
        <taxon>Bacillati</taxon>
        <taxon>Actinomycetota</taxon>
        <taxon>Actinomycetes</taxon>
        <taxon>Kitasatosporales</taxon>
        <taxon>Streptomycetaceae</taxon>
        <taxon>Streptomyces</taxon>
    </lineage>
</organism>
<evidence type="ECO:0000256" key="1">
    <source>
        <dbReference type="SAM" id="SignalP"/>
    </source>
</evidence>
<keyword evidence="3" id="KW-1185">Reference proteome</keyword>
<protein>
    <recommendedName>
        <fullName evidence="4">SH3b domain-containing protein</fullName>
    </recommendedName>
</protein>
<proteinExistence type="predicted"/>
<evidence type="ECO:0008006" key="4">
    <source>
        <dbReference type="Google" id="ProtNLM"/>
    </source>
</evidence>
<sequence length="126" mass="13282">MRRIPAVITTCAATLAFLVPAGLAAAAPAAPDSPDSPASAVSPAEQSYTVVPYENVKVRKLPTQDSAYLATLTAGRSYTAYCWTHGQTITDHGYTNDVWIGFADGFSSAVYFKGDQYANLPASAQC</sequence>
<dbReference type="EMBL" id="BDQI01000016">
    <property type="protein sequence ID" value="GAX55060.1"/>
    <property type="molecule type" value="Genomic_DNA"/>
</dbReference>
<dbReference type="Proteomes" id="UP000217446">
    <property type="component" value="Unassembled WGS sequence"/>
</dbReference>
<feature type="signal peptide" evidence="1">
    <location>
        <begin position="1"/>
        <end position="26"/>
    </location>
</feature>
<gene>
    <name evidence="2" type="ORF">SO3561_06614</name>
</gene>
<feature type="chain" id="PRO_5011665732" description="SH3b domain-containing protein" evidence="1">
    <location>
        <begin position="27"/>
        <end position="126"/>
    </location>
</feature>
<dbReference type="RefSeq" id="WP_067374712.1">
    <property type="nucleotide sequence ID" value="NZ_BDQI01000016.1"/>
</dbReference>
<keyword evidence="1" id="KW-0732">Signal</keyword>
<evidence type="ECO:0000313" key="3">
    <source>
        <dbReference type="Proteomes" id="UP000217446"/>
    </source>
</evidence>
<accession>A0A250VM60</accession>
<reference evidence="3" key="1">
    <citation type="submission" date="2017-05" db="EMBL/GenBank/DDBJ databases">
        <title>Streptomyces olivochromogenes NBRC 3561 whole genome shotgun sequence.</title>
        <authorList>
            <person name="Dohra H."/>
            <person name="Kodani S."/>
        </authorList>
    </citation>
    <scope>NUCLEOTIDE SEQUENCE [LARGE SCALE GENOMIC DNA]</scope>
    <source>
        <strain evidence="3">NBRC 3561</strain>
    </source>
</reference>
<comment type="caution">
    <text evidence="2">The sequence shown here is derived from an EMBL/GenBank/DDBJ whole genome shotgun (WGS) entry which is preliminary data.</text>
</comment>
<name>A0A250VM60_STROL</name>
<evidence type="ECO:0000313" key="2">
    <source>
        <dbReference type="EMBL" id="GAX55060.1"/>
    </source>
</evidence>